<proteinExistence type="predicted"/>
<protein>
    <submittedName>
        <fullName evidence="1">Uncharacterized protein</fullName>
    </submittedName>
</protein>
<dbReference type="OrthoDB" id="4775456at2"/>
<keyword evidence="2" id="KW-1185">Reference proteome</keyword>
<dbReference type="AlphaFoldDB" id="M0QR91"/>
<accession>M0QR91</accession>
<dbReference type="RefSeq" id="WP_007625165.1">
    <property type="nucleotide sequence ID" value="NZ_BANX01000041.1"/>
</dbReference>
<sequence>MPLTLFSVCPCCKSYEPNEHLLRTNHGIEADGSLCGYQVGAHPSFGSECVAQNLVRNHIVYALRGGRDPSRDIARGRELGLDIDAIVRAESLGAA</sequence>
<dbReference type="STRING" id="1223545.GS4_41_00590"/>
<name>M0QR91_9ACTN</name>
<dbReference type="EMBL" id="BANX01000041">
    <property type="protein sequence ID" value="GAC70811.1"/>
    <property type="molecule type" value="Genomic_DNA"/>
</dbReference>
<evidence type="ECO:0000313" key="2">
    <source>
        <dbReference type="Proteomes" id="UP000011666"/>
    </source>
</evidence>
<dbReference type="Proteomes" id="UP000011666">
    <property type="component" value="Unassembled WGS sequence"/>
</dbReference>
<reference evidence="1 2" key="1">
    <citation type="submission" date="2013-01" db="EMBL/GenBank/DDBJ databases">
        <title>Whole genome shotgun sequence of Gordonia soli NBRC 108243.</title>
        <authorList>
            <person name="Isaki-Nakamura S."/>
            <person name="Hosoyama A."/>
            <person name="Tsuchikane K."/>
            <person name="Ando Y."/>
            <person name="Baba S."/>
            <person name="Ohji S."/>
            <person name="Hamada M."/>
            <person name="Tamura T."/>
            <person name="Yamazoe A."/>
            <person name="Yamazaki S."/>
            <person name="Fujita N."/>
        </authorList>
    </citation>
    <scope>NUCLEOTIDE SEQUENCE [LARGE SCALE GENOMIC DNA]</scope>
    <source>
        <strain evidence="1 2">NBRC 108243</strain>
    </source>
</reference>
<evidence type="ECO:0000313" key="1">
    <source>
        <dbReference type="EMBL" id="GAC70811.1"/>
    </source>
</evidence>
<comment type="caution">
    <text evidence="1">The sequence shown here is derived from an EMBL/GenBank/DDBJ whole genome shotgun (WGS) entry which is preliminary data.</text>
</comment>
<organism evidence="1 2">
    <name type="scientific">Gordonia soli NBRC 108243</name>
    <dbReference type="NCBI Taxonomy" id="1223545"/>
    <lineage>
        <taxon>Bacteria</taxon>
        <taxon>Bacillati</taxon>
        <taxon>Actinomycetota</taxon>
        <taxon>Actinomycetes</taxon>
        <taxon>Mycobacteriales</taxon>
        <taxon>Gordoniaceae</taxon>
        <taxon>Gordonia</taxon>
    </lineage>
</organism>
<gene>
    <name evidence="1" type="ORF">GS4_41_00590</name>
</gene>